<reference evidence="2" key="1">
    <citation type="journal article" date="2023" name="Hortic. Res.">
        <title>A chromosome-level phased genome enabling allele-level studies in sweet orange: a case study on citrus Huanglongbing tolerance.</title>
        <authorList>
            <person name="Wu B."/>
            <person name="Yu Q."/>
            <person name="Deng Z."/>
            <person name="Duan Y."/>
            <person name="Luo F."/>
            <person name="Gmitter F. Jr."/>
        </authorList>
    </citation>
    <scope>NUCLEOTIDE SEQUENCE [LARGE SCALE GENOMIC DNA]</scope>
    <source>
        <strain evidence="2">cv. Valencia</strain>
    </source>
</reference>
<comment type="caution">
    <text evidence="1">The sequence shown here is derived from an EMBL/GenBank/DDBJ whole genome shotgun (WGS) entry which is preliminary data.</text>
</comment>
<gene>
    <name evidence="1" type="ORF">KPL71_023140</name>
</gene>
<proteinExistence type="predicted"/>
<evidence type="ECO:0000313" key="2">
    <source>
        <dbReference type="Proteomes" id="UP000829398"/>
    </source>
</evidence>
<keyword evidence="2" id="KW-1185">Reference proteome</keyword>
<protein>
    <submittedName>
        <fullName evidence="1">Uncharacterized protein</fullName>
    </submittedName>
</protein>
<dbReference type="Proteomes" id="UP000829398">
    <property type="component" value="Chromosome 8"/>
</dbReference>
<dbReference type="EMBL" id="CM039177">
    <property type="protein sequence ID" value="KAH9696343.1"/>
    <property type="molecule type" value="Genomic_DNA"/>
</dbReference>
<accession>A0ACB8IH71</accession>
<name>A0ACB8IH71_CITSI</name>
<sequence>MVKRSNGSYLSDFRGPKESGLRTTICDAETSKISATCQEIPLKQPSIPILDEGHTPRNENTDVLLSLAKVRTPRKANAHDTFYELVGHSLQSDENFQRKVREMTSEVLHYYKGDFLNELPGLVDFTVVLNLSSRQKSEIQKLKKWSWKIKIAAAGNATYLHPKLAACLHPKMNSLSEKIVPADDKMDELLDR</sequence>
<organism evidence="1 2">
    <name type="scientific">Citrus sinensis</name>
    <name type="common">Sweet orange</name>
    <name type="synonym">Citrus aurantium var. sinensis</name>
    <dbReference type="NCBI Taxonomy" id="2711"/>
    <lineage>
        <taxon>Eukaryota</taxon>
        <taxon>Viridiplantae</taxon>
        <taxon>Streptophyta</taxon>
        <taxon>Embryophyta</taxon>
        <taxon>Tracheophyta</taxon>
        <taxon>Spermatophyta</taxon>
        <taxon>Magnoliopsida</taxon>
        <taxon>eudicotyledons</taxon>
        <taxon>Gunneridae</taxon>
        <taxon>Pentapetalae</taxon>
        <taxon>rosids</taxon>
        <taxon>malvids</taxon>
        <taxon>Sapindales</taxon>
        <taxon>Rutaceae</taxon>
        <taxon>Aurantioideae</taxon>
        <taxon>Citrus</taxon>
    </lineage>
</organism>
<evidence type="ECO:0000313" key="1">
    <source>
        <dbReference type="EMBL" id="KAH9696343.1"/>
    </source>
</evidence>